<accession>A0A9P6MIZ4</accession>
<dbReference type="EMBL" id="JAAAHW010000340">
    <property type="protein sequence ID" value="KAG0003548.1"/>
    <property type="molecule type" value="Genomic_DNA"/>
</dbReference>
<protein>
    <recommendedName>
        <fullName evidence="1">SET domain-containing protein</fullName>
    </recommendedName>
</protein>
<dbReference type="Gene3D" id="2.170.270.10">
    <property type="entry name" value="SET domain"/>
    <property type="match status" value="1"/>
</dbReference>
<feature type="domain" description="SET" evidence="1">
    <location>
        <begin position="159"/>
        <end position="279"/>
    </location>
</feature>
<dbReference type="PANTHER" id="PTHR12197">
    <property type="entry name" value="HISTONE-LYSINE N-METHYLTRANSFERASE SMYD"/>
    <property type="match status" value="1"/>
</dbReference>
<gene>
    <name evidence="2" type="ORF">BGZ65_001594</name>
</gene>
<name>A0A9P6MIZ4_9FUNG</name>
<dbReference type="InterPro" id="IPR050869">
    <property type="entry name" value="H3K4_H4K5_MeTrfase"/>
</dbReference>
<organism evidence="2 3">
    <name type="scientific">Modicella reniformis</name>
    <dbReference type="NCBI Taxonomy" id="1440133"/>
    <lineage>
        <taxon>Eukaryota</taxon>
        <taxon>Fungi</taxon>
        <taxon>Fungi incertae sedis</taxon>
        <taxon>Mucoromycota</taxon>
        <taxon>Mortierellomycotina</taxon>
        <taxon>Mortierellomycetes</taxon>
        <taxon>Mortierellales</taxon>
        <taxon>Mortierellaceae</taxon>
        <taxon>Modicella</taxon>
    </lineage>
</organism>
<proteinExistence type="predicted"/>
<dbReference type="InterPro" id="IPR046341">
    <property type="entry name" value="SET_dom_sf"/>
</dbReference>
<dbReference type="SUPFAM" id="SSF82199">
    <property type="entry name" value="SET domain"/>
    <property type="match status" value="1"/>
</dbReference>
<comment type="caution">
    <text evidence="2">The sequence shown here is derived from an EMBL/GenBank/DDBJ whole genome shotgun (WGS) entry which is preliminary data.</text>
</comment>
<dbReference type="Pfam" id="PF00856">
    <property type="entry name" value="SET"/>
    <property type="match status" value="1"/>
</dbReference>
<dbReference type="OrthoDB" id="1028014at2759"/>
<dbReference type="InterPro" id="IPR001214">
    <property type="entry name" value="SET_dom"/>
</dbReference>
<dbReference type="Proteomes" id="UP000749646">
    <property type="component" value="Unassembled WGS sequence"/>
</dbReference>
<dbReference type="CDD" id="cd20071">
    <property type="entry name" value="SET_SMYD"/>
    <property type="match status" value="1"/>
</dbReference>
<dbReference type="AlphaFoldDB" id="A0A9P6MIZ4"/>
<evidence type="ECO:0000259" key="1">
    <source>
        <dbReference type="PROSITE" id="PS50280"/>
    </source>
</evidence>
<sequence>DDITLQQRSEQQQQQQRFLVQCEALFPNLTTYLLTCNHWTIAARISNDDCEIIRLINEVLYRRYMESQRLSQDVTSSSASSEATAVAQTIIGINDNRIRGVPATFEDYCAMQSNELAQFRQQLELDMEEMEPRDLYSVQEDSTTEEGDDYSRLMTQWRQLLSLLPSHLLGCFYIYMRMRDAYLLLTQEGNEGIYSTPPPYLDNVLFRTILFAEVANSFGIRDGSEELLGFAVFPRACFFNHSCRPNIDKRRHQGNKTRQMEYWSTRVIEADEECCISYGDISKGREERQERLEDIAMNM</sequence>
<evidence type="ECO:0000313" key="3">
    <source>
        <dbReference type="Proteomes" id="UP000749646"/>
    </source>
</evidence>
<evidence type="ECO:0000313" key="2">
    <source>
        <dbReference type="EMBL" id="KAG0003548.1"/>
    </source>
</evidence>
<dbReference type="PROSITE" id="PS50280">
    <property type="entry name" value="SET"/>
    <property type="match status" value="1"/>
</dbReference>
<keyword evidence="3" id="KW-1185">Reference proteome</keyword>
<feature type="non-terminal residue" evidence="2">
    <location>
        <position position="299"/>
    </location>
</feature>
<reference evidence="2" key="1">
    <citation type="journal article" date="2020" name="Fungal Divers.">
        <title>Resolving the Mortierellaceae phylogeny through synthesis of multi-gene phylogenetics and phylogenomics.</title>
        <authorList>
            <person name="Vandepol N."/>
            <person name="Liber J."/>
            <person name="Desiro A."/>
            <person name="Na H."/>
            <person name="Kennedy M."/>
            <person name="Barry K."/>
            <person name="Grigoriev I.V."/>
            <person name="Miller A.N."/>
            <person name="O'Donnell K."/>
            <person name="Stajich J.E."/>
            <person name="Bonito G."/>
        </authorList>
    </citation>
    <scope>NUCLEOTIDE SEQUENCE</scope>
    <source>
        <strain evidence="2">MES-2147</strain>
    </source>
</reference>
<dbReference type="PANTHER" id="PTHR12197:SF292">
    <property type="entry name" value="SET DOMAIN-CONTAINING PROTEIN"/>
    <property type="match status" value="1"/>
</dbReference>